<evidence type="ECO:0000313" key="2">
    <source>
        <dbReference type="EnsemblPlants" id="cds.evm.model.07.1350"/>
    </source>
</evidence>
<organism evidence="2 3">
    <name type="scientific">Cannabis sativa</name>
    <name type="common">Hemp</name>
    <name type="synonym">Marijuana</name>
    <dbReference type="NCBI Taxonomy" id="3483"/>
    <lineage>
        <taxon>Eukaryota</taxon>
        <taxon>Viridiplantae</taxon>
        <taxon>Streptophyta</taxon>
        <taxon>Embryophyta</taxon>
        <taxon>Tracheophyta</taxon>
        <taxon>Spermatophyta</taxon>
        <taxon>Magnoliopsida</taxon>
        <taxon>eudicotyledons</taxon>
        <taxon>Gunneridae</taxon>
        <taxon>Pentapetalae</taxon>
        <taxon>rosids</taxon>
        <taxon>fabids</taxon>
        <taxon>Rosales</taxon>
        <taxon>Cannabaceae</taxon>
        <taxon>Cannabis</taxon>
    </lineage>
</organism>
<keyword evidence="3" id="KW-1185">Reference proteome</keyword>
<feature type="region of interest" description="Disordered" evidence="1">
    <location>
        <begin position="56"/>
        <end position="80"/>
    </location>
</feature>
<dbReference type="EMBL" id="UZAU01000661">
    <property type="status" value="NOT_ANNOTATED_CDS"/>
    <property type="molecule type" value="Genomic_DNA"/>
</dbReference>
<reference evidence="2" key="1">
    <citation type="submission" date="2018-11" db="EMBL/GenBank/DDBJ databases">
        <authorList>
            <person name="Grassa J C."/>
        </authorList>
    </citation>
    <scope>NUCLEOTIDE SEQUENCE [LARGE SCALE GENOMIC DNA]</scope>
</reference>
<name>A0A803Q2B0_CANSA</name>
<dbReference type="Proteomes" id="UP000596661">
    <property type="component" value="Chromosome 7"/>
</dbReference>
<proteinExistence type="predicted"/>
<dbReference type="AlphaFoldDB" id="A0A803Q2B0"/>
<evidence type="ECO:0000256" key="1">
    <source>
        <dbReference type="SAM" id="MobiDB-lite"/>
    </source>
</evidence>
<dbReference type="Gramene" id="evm.model.07.1350">
    <property type="protein sequence ID" value="cds.evm.model.07.1350"/>
    <property type="gene ID" value="evm.TU.07.1350"/>
</dbReference>
<sequence>MTVIRGEASLFVDLEELVLGNDGKPTQEAMHSQAKNLDKKLEDRVKATQIFRYATPPSLSPPLEERFVPPSTSYPSTSKTQVPEYSAILARLENIEKDQIALKQG</sequence>
<evidence type="ECO:0000313" key="3">
    <source>
        <dbReference type="Proteomes" id="UP000596661"/>
    </source>
</evidence>
<accession>A0A803Q2B0</accession>
<protein>
    <submittedName>
        <fullName evidence="2">Uncharacterized protein</fullName>
    </submittedName>
</protein>
<reference evidence="2" key="2">
    <citation type="submission" date="2021-03" db="UniProtKB">
        <authorList>
            <consortium name="EnsemblPlants"/>
        </authorList>
    </citation>
    <scope>IDENTIFICATION</scope>
</reference>
<dbReference type="EnsemblPlants" id="evm.model.07.1350">
    <property type="protein sequence ID" value="cds.evm.model.07.1350"/>
    <property type="gene ID" value="evm.TU.07.1350"/>
</dbReference>
<feature type="compositionally biased region" description="Low complexity" evidence="1">
    <location>
        <begin position="69"/>
        <end position="80"/>
    </location>
</feature>